<keyword evidence="4 11" id="KW-0812">Transmembrane</keyword>
<dbReference type="Gene3D" id="1.20.930.40">
    <property type="entry name" value="Transferrin receptor-like, dimerisation domain"/>
    <property type="match status" value="1"/>
</dbReference>
<keyword evidence="7 11" id="KW-0472">Membrane</keyword>
<keyword evidence="6 11" id="KW-1133">Transmembrane helix</keyword>
<evidence type="ECO:0008006" key="16">
    <source>
        <dbReference type="Google" id="ProtNLM"/>
    </source>
</evidence>
<evidence type="ECO:0000313" key="14">
    <source>
        <dbReference type="EMBL" id="KAJ1080052.1"/>
    </source>
</evidence>
<dbReference type="InterPro" id="IPR036757">
    <property type="entry name" value="TFR-like_dimer_dom_sf"/>
</dbReference>
<evidence type="ECO:0000256" key="8">
    <source>
        <dbReference type="ARBA" id="ARBA00023157"/>
    </source>
</evidence>
<dbReference type="GO" id="GO:0009897">
    <property type="term" value="C:external side of plasma membrane"/>
    <property type="evidence" value="ECO:0007669"/>
    <property type="project" value="TreeGrafter"/>
</dbReference>
<sequence length="785" mass="88018">MDSVKALFAHEGPNPKSRHSYSIYKNVDEHEANGMEVKMEHEDEMESSFVKEMASTLITQKNQNSRRPVLYLVLLALVIFLFAFVFGYLAFRGSCQSCGDPPSEDGTLGIYDGYESEPRGQTLYWGDLKEMFQKFLNEGQEFEKTIRWVSRKSHPSGSDEIKELAQDILEDFKQYKLDHTWIDTHYVGLQFPDRRNPNSLQFVNGSGYTLEQVVLEDLEVYSPYSAAGTATGGLVYANYGRREDFLQLQSLNVRPTNQLVIVRVGKITFAEKVANAEEAGAKGVLIYPDPADLVMDQGGQRLPRDTALYGHVHMGTGDPYTPGFPSFNHTQFPPISSSGLPNIPAQPISANTAYKLLNMLAGPPAPRDWTGSLFNTYPLGNSFSDSSRQLQLTVNNVQATVQIDNIFGCIEGKFEKDHYIVIGAQRDSWGPGAAKSGVGTAILLELARTFALMVRSGFQLRRSVLFVSWEAGDFGSVGATEWLEGYMSMLHLKAAAYISLDNAVLGDEKFQAKASPLFKSLIKEIITKVDSPKRSDQSIYDFVVPEGEDWEIHVLRPLTIDSGAYPFTAFGGVPAVEFSFTEESQVYPFLNTKLDTYEKLNSMVQGRLPTFAKSMAEVVGQVVLRLTHDHLLRLDYNCYSEDVAKRISSFNEYSKLLKGRGLTLKWMYTARGDYARAAEKLNNAILSSDEKDEKLIHMFNVRIMRVEFYFLSQYVSAIQSPFRHIIHGQGGHTLSALVDHLNLLKTNPTEFKEVVFRRQLALVTWTLQGAANALSGDVWDIDNNF</sequence>
<feature type="transmembrane region" description="Helical" evidence="11">
    <location>
        <begin position="69"/>
        <end position="91"/>
    </location>
</feature>
<dbReference type="PANTHER" id="PTHR10404">
    <property type="entry name" value="N-ACETYLATED-ALPHA-LINKED ACIDIC DIPEPTIDASE"/>
    <property type="match status" value="1"/>
</dbReference>
<accession>A0AAV7KMH8</accession>
<keyword evidence="15" id="KW-1185">Reference proteome</keyword>
<dbReference type="Proteomes" id="UP001066276">
    <property type="component" value="Chromosome 12"/>
</dbReference>
<dbReference type="InterPro" id="IPR003137">
    <property type="entry name" value="PA_domain"/>
</dbReference>
<dbReference type="SUPFAM" id="SSF53187">
    <property type="entry name" value="Zn-dependent exopeptidases"/>
    <property type="match status" value="1"/>
</dbReference>
<evidence type="ECO:0000259" key="12">
    <source>
        <dbReference type="Pfam" id="PF02225"/>
    </source>
</evidence>
<evidence type="ECO:0000256" key="1">
    <source>
        <dbReference type="ARBA" id="ARBA00004401"/>
    </source>
</evidence>
<dbReference type="SUPFAM" id="SSF52025">
    <property type="entry name" value="PA domain"/>
    <property type="match status" value="1"/>
</dbReference>
<dbReference type="Pfam" id="PF04389">
    <property type="entry name" value="Peptidase_M28"/>
    <property type="match status" value="1"/>
</dbReference>
<dbReference type="InterPro" id="IPR039373">
    <property type="entry name" value="Peptidase_M28B"/>
</dbReference>
<dbReference type="Gene3D" id="3.40.630.10">
    <property type="entry name" value="Zn peptidases"/>
    <property type="match status" value="1"/>
</dbReference>
<evidence type="ECO:0000256" key="10">
    <source>
        <dbReference type="ARBA" id="ARBA00023180"/>
    </source>
</evidence>
<keyword evidence="10" id="KW-0325">Glycoprotein</keyword>
<dbReference type="PANTHER" id="PTHR10404:SF33">
    <property type="entry name" value="TRANSFERRIN RECEPTOR PROTEIN 2"/>
    <property type="match status" value="1"/>
</dbReference>
<dbReference type="CDD" id="cd09848">
    <property type="entry name" value="M28_TfR"/>
    <property type="match status" value="1"/>
</dbReference>
<evidence type="ECO:0000256" key="11">
    <source>
        <dbReference type="SAM" id="Phobius"/>
    </source>
</evidence>
<evidence type="ECO:0000256" key="7">
    <source>
        <dbReference type="ARBA" id="ARBA00023136"/>
    </source>
</evidence>
<evidence type="ECO:0000256" key="6">
    <source>
        <dbReference type="ARBA" id="ARBA00022989"/>
    </source>
</evidence>
<evidence type="ECO:0000256" key="3">
    <source>
        <dbReference type="ARBA" id="ARBA00022475"/>
    </source>
</evidence>
<dbReference type="InterPro" id="IPR046450">
    <property type="entry name" value="PA_dom_sf"/>
</dbReference>
<dbReference type="FunFam" id="3.50.30.30:FF:000010">
    <property type="entry name" value="Transferrin receptor protein 1"/>
    <property type="match status" value="1"/>
</dbReference>
<keyword evidence="8" id="KW-1015">Disulfide bond</keyword>
<dbReference type="Gene3D" id="3.50.30.30">
    <property type="match status" value="1"/>
</dbReference>
<organism evidence="14 15">
    <name type="scientific">Pleurodeles waltl</name>
    <name type="common">Iberian ribbed newt</name>
    <dbReference type="NCBI Taxonomy" id="8319"/>
    <lineage>
        <taxon>Eukaryota</taxon>
        <taxon>Metazoa</taxon>
        <taxon>Chordata</taxon>
        <taxon>Craniata</taxon>
        <taxon>Vertebrata</taxon>
        <taxon>Euteleostomi</taxon>
        <taxon>Amphibia</taxon>
        <taxon>Batrachia</taxon>
        <taxon>Caudata</taxon>
        <taxon>Salamandroidea</taxon>
        <taxon>Salamandridae</taxon>
        <taxon>Pleurodelinae</taxon>
        <taxon>Pleurodeles</taxon>
    </lineage>
</organism>
<dbReference type="GO" id="GO:0004998">
    <property type="term" value="F:transferrin receptor activity"/>
    <property type="evidence" value="ECO:0007669"/>
    <property type="project" value="InterPro"/>
</dbReference>
<protein>
    <recommendedName>
        <fullName evidence="16">Transferrin receptor protein 1</fullName>
    </recommendedName>
</protein>
<keyword evidence="5" id="KW-0735">Signal-anchor</keyword>
<dbReference type="AlphaFoldDB" id="A0AAV7KMH8"/>
<comment type="similarity">
    <text evidence="2">Belongs to the peptidase M28 family. M28B subfamily.</text>
</comment>
<comment type="subcellular location">
    <subcellularLocation>
        <location evidence="1">Cell membrane</location>
        <topology evidence="1">Single-pass type II membrane protein</topology>
    </subcellularLocation>
</comment>
<evidence type="ECO:0000256" key="2">
    <source>
        <dbReference type="ARBA" id="ARBA00005634"/>
    </source>
</evidence>
<reference evidence="14" key="1">
    <citation type="journal article" date="2022" name="bioRxiv">
        <title>Sequencing and chromosome-scale assembly of the giantPleurodeles waltlgenome.</title>
        <authorList>
            <person name="Brown T."/>
            <person name="Elewa A."/>
            <person name="Iarovenko S."/>
            <person name="Subramanian E."/>
            <person name="Araus A.J."/>
            <person name="Petzold A."/>
            <person name="Susuki M."/>
            <person name="Suzuki K.-i.T."/>
            <person name="Hayashi T."/>
            <person name="Toyoda A."/>
            <person name="Oliveira C."/>
            <person name="Osipova E."/>
            <person name="Leigh N.D."/>
            <person name="Simon A."/>
            <person name="Yun M.H."/>
        </authorList>
    </citation>
    <scope>NUCLEOTIDE SEQUENCE</scope>
    <source>
        <strain evidence="14">20211129_DDA</strain>
        <tissue evidence="14">Liver</tissue>
    </source>
</reference>
<evidence type="ECO:0000256" key="4">
    <source>
        <dbReference type="ARBA" id="ARBA00022692"/>
    </source>
</evidence>
<dbReference type="FunFam" id="1.20.930.40:FF:000002">
    <property type="entry name" value="Transferrin receptor protein 1"/>
    <property type="match status" value="1"/>
</dbReference>
<evidence type="ECO:0000256" key="9">
    <source>
        <dbReference type="ARBA" id="ARBA00023170"/>
    </source>
</evidence>
<dbReference type="InterPro" id="IPR007484">
    <property type="entry name" value="Peptidase_M28"/>
</dbReference>
<feature type="domain" description="Peptidase M28" evidence="13">
    <location>
        <begin position="405"/>
        <end position="602"/>
    </location>
</feature>
<evidence type="ECO:0000259" key="13">
    <source>
        <dbReference type="Pfam" id="PF04389"/>
    </source>
</evidence>
<dbReference type="FunFam" id="3.40.630.10:FF:000065">
    <property type="entry name" value="Transferrin receptor 1b"/>
    <property type="match status" value="1"/>
</dbReference>
<dbReference type="InterPro" id="IPR037324">
    <property type="entry name" value="TfR1/2_PA"/>
</dbReference>
<keyword evidence="9" id="KW-0675">Receptor</keyword>
<feature type="domain" description="PA" evidence="12">
    <location>
        <begin position="231"/>
        <end position="297"/>
    </location>
</feature>
<keyword evidence="3" id="KW-1003">Cell membrane</keyword>
<dbReference type="GO" id="GO:0140298">
    <property type="term" value="P:endocytic iron import into cell"/>
    <property type="evidence" value="ECO:0007669"/>
    <property type="project" value="TreeGrafter"/>
</dbReference>
<evidence type="ECO:0000256" key="5">
    <source>
        <dbReference type="ARBA" id="ARBA00022968"/>
    </source>
</evidence>
<dbReference type="GO" id="GO:0033572">
    <property type="term" value="P:transferrin transport"/>
    <property type="evidence" value="ECO:0007669"/>
    <property type="project" value="InterPro"/>
</dbReference>
<dbReference type="Pfam" id="PF02225">
    <property type="entry name" value="PA"/>
    <property type="match status" value="1"/>
</dbReference>
<proteinExistence type="inferred from homology"/>
<dbReference type="SUPFAM" id="SSF47672">
    <property type="entry name" value="Transferrin receptor-like dimerisation domain"/>
    <property type="match status" value="1"/>
</dbReference>
<dbReference type="EMBL" id="JANPWB010000016">
    <property type="protein sequence ID" value="KAJ1080052.1"/>
    <property type="molecule type" value="Genomic_DNA"/>
</dbReference>
<gene>
    <name evidence="14" type="ORF">NDU88_000274</name>
</gene>
<name>A0AAV7KMH8_PLEWA</name>
<dbReference type="CDD" id="cd02128">
    <property type="entry name" value="PA_TfR"/>
    <property type="match status" value="1"/>
</dbReference>
<evidence type="ECO:0000313" key="15">
    <source>
        <dbReference type="Proteomes" id="UP001066276"/>
    </source>
</evidence>
<comment type="caution">
    <text evidence="14">The sequence shown here is derived from an EMBL/GenBank/DDBJ whole genome shotgun (WGS) entry which is preliminary data.</text>
</comment>